<dbReference type="AlphaFoldDB" id="A0A367RXK7"/>
<dbReference type="Proteomes" id="UP000252107">
    <property type="component" value="Unassembled WGS sequence"/>
</dbReference>
<evidence type="ECO:0000256" key="1">
    <source>
        <dbReference type="SAM" id="SignalP"/>
    </source>
</evidence>
<comment type="caution">
    <text evidence="2">The sequence shown here is derived from an EMBL/GenBank/DDBJ whole genome shotgun (WGS) entry which is preliminary data.</text>
</comment>
<feature type="signal peptide" evidence="1">
    <location>
        <begin position="1"/>
        <end position="27"/>
    </location>
</feature>
<proteinExistence type="predicted"/>
<accession>A0A367RXK7</accession>
<organism evidence="2 3">
    <name type="scientific">Nostoc minutum NIES-26</name>
    <dbReference type="NCBI Taxonomy" id="1844469"/>
    <lineage>
        <taxon>Bacteria</taxon>
        <taxon>Bacillati</taxon>
        <taxon>Cyanobacteriota</taxon>
        <taxon>Cyanophyceae</taxon>
        <taxon>Nostocales</taxon>
        <taxon>Nostocaceae</taxon>
        <taxon>Nostoc</taxon>
    </lineage>
</organism>
<protein>
    <submittedName>
        <fullName evidence="2">Uncharacterized protein</fullName>
    </submittedName>
</protein>
<evidence type="ECO:0000313" key="3">
    <source>
        <dbReference type="Proteomes" id="UP000252107"/>
    </source>
</evidence>
<gene>
    <name evidence="2" type="ORF">A6770_09330</name>
</gene>
<dbReference type="EMBL" id="LXQD01000023">
    <property type="protein sequence ID" value="RCJ41265.1"/>
    <property type="molecule type" value="Genomic_DNA"/>
</dbReference>
<evidence type="ECO:0000313" key="2">
    <source>
        <dbReference type="EMBL" id="RCJ41265.1"/>
    </source>
</evidence>
<keyword evidence="3" id="KW-1185">Reference proteome</keyword>
<reference evidence="2" key="1">
    <citation type="submission" date="2016-04" db="EMBL/GenBank/DDBJ databases">
        <authorList>
            <person name="Tabuchi Yagui T.R."/>
        </authorList>
    </citation>
    <scope>NUCLEOTIDE SEQUENCE [LARGE SCALE GENOMIC DNA]</scope>
    <source>
        <strain evidence="2">NIES-26</strain>
    </source>
</reference>
<feature type="chain" id="PRO_5016909101" evidence="1">
    <location>
        <begin position="28"/>
        <end position="141"/>
    </location>
</feature>
<sequence length="141" mass="15477">MFKLLSVTLVAATVLLVSTNNSNISLAGTCASKCGQGPIQFKPGQRIRVQVVNKTPNQIQLQKPSSTNPIPLNAGQELQMEQIEGTEPNTSLIFWNEMGLALQANISKPNFGTLRVELRPTWRSPGDRSLYIMDDGRVNIL</sequence>
<keyword evidence="1" id="KW-0732">Signal</keyword>
<name>A0A367RXK7_9NOSO</name>